<keyword evidence="1" id="KW-1133">Transmembrane helix</keyword>
<reference evidence="2 3" key="1">
    <citation type="submission" date="2019-03" db="EMBL/GenBank/DDBJ databases">
        <title>Genomic Encyclopedia of Type Strains, Phase IV (KMG-IV): sequencing the most valuable type-strain genomes for metagenomic binning, comparative biology and taxonomic classification.</title>
        <authorList>
            <person name="Goeker M."/>
        </authorList>
    </citation>
    <scope>NUCLEOTIDE SEQUENCE [LARGE SCALE GENOMIC DNA]</scope>
    <source>
        <strain evidence="2 3">DSM 100055</strain>
    </source>
</reference>
<dbReference type="PANTHER" id="PTHR42867">
    <property type="entry name" value="MEMBRANE PROTEIN-RELATED"/>
    <property type="match status" value="1"/>
</dbReference>
<proteinExistence type="predicted"/>
<evidence type="ECO:0000313" key="3">
    <source>
        <dbReference type="Proteomes" id="UP000294678"/>
    </source>
</evidence>
<keyword evidence="1" id="KW-0812">Transmembrane</keyword>
<organism evidence="2 3">
    <name type="scientific">Hypnocyclicus thermotrophus</name>
    <dbReference type="NCBI Taxonomy" id="1627895"/>
    <lineage>
        <taxon>Bacteria</taxon>
        <taxon>Fusobacteriati</taxon>
        <taxon>Fusobacteriota</taxon>
        <taxon>Fusobacteriia</taxon>
        <taxon>Fusobacteriales</taxon>
        <taxon>Fusobacteriaceae</taxon>
        <taxon>Hypnocyclicus</taxon>
    </lineage>
</organism>
<keyword evidence="1" id="KW-0472">Membrane</keyword>
<evidence type="ECO:0000256" key="1">
    <source>
        <dbReference type="SAM" id="Phobius"/>
    </source>
</evidence>
<dbReference type="PANTHER" id="PTHR42867:SF1">
    <property type="entry name" value="MEMBRANE PROTEIN-RELATED"/>
    <property type="match status" value="1"/>
</dbReference>
<dbReference type="Pfam" id="PF07136">
    <property type="entry name" value="DUF1385"/>
    <property type="match status" value="1"/>
</dbReference>
<feature type="transmembrane region" description="Helical" evidence="1">
    <location>
        <begin position="132"/>
        <end position="149"/>
    </location>
</feature>
<comment type="caution">
    <text evidence="2">The sequence shown here is derived from an EMBL/GenBank/DDBJ whole genome shotgun (WGS) entry which is preliminary data.</text>
</comment>
<sequence>MNEKKVKNVGGQAVIEGVMMKSPDRIATAVRRSNGEIVYKVKELSKNNKFLSKIPFIRGGFILIESLFVGIKELTFSANQFEEEEEDLSDFQLALTVFVSMSLGVGLFILLPSFISNFIFQNSLSSANILEAILRMIFFIVYIKLISFSKDIKRVFQYHGAEHKSIYTFENNEKLTKENAKKYTTLHPRCGTSFLLIVMIISIIIYSLVDIFLPTPDTLLMKQVMKLSTRILLLPFVAGASYEFQKYTSRHLKNPIIRLLAAPGLKLQNITTKEPDFDQLEVGVVALRAALGETIENAKDITEEELQ</sequence>
<feature type="transmembrane region" description="Helical" evidence="1">
    <location>
        <begin position="91"/>
        <end position="120"/>
    </location>
</feature>
<accession>A0AA46DXE8</accession>
<name>A0AA46DXE8_9FUSO</name>
<dbReference type="AlphaFoldDB" id="A0AA46DXE8"/>
<keyword evidence="3" id="KW-1185">Reference proteome</keyword>
<gene>
    <name evidence="2" type="ORF">EV215_1766</name>
</gene>
<protein>
    <submittedName>
        <fullName evidence="2">Uncharacterized protein YqhQ</fullName>
    </submittedName>
</protein>
<dbReference type="Proteomes" id="UP000294678">
    <property type="component" value="Unassembled WGS sequence"/>
</dbReference>
<dbReference type="EMBL" id="SOBG01000008">
    <property type="protein sequence ID" value="TDT68045.1"/>
    <property type="molecule type" value="Genomic_DNA"/>
</dbReference>
<evidence type="ECO:0000313" key="2">
    <source>
        <dbReference type="EMBL" id="TDT68045.1"/>
    </source>
</evidence>
<feature type="transmembrane region" description="Helical" evidence="1">
    <location>
        <begin position="193"/>
        <end position="213"/>
    </location>
</feature>
<dbReference type="RefSeq" id="WP_134113630.1">
    <property type="nucleotide sequence ID" value="NZ_SOBG01000008.1"/>
</dbReference>
<dbReference type="InterPro" id="IPR010787">
    <property type="entry name" value="DUF1385"/>
</dbReference>